<proteinExistence type="predicted"/>
<dbReference type="RefSeq" id="WP_235807141.1">
    <property type="nucleotide sequence ID" value="NZ_AZFY01000096.1"/>
</dbReference>
<dbReference type="EMBL" id="AZFY01000096">
    <property type="protein sequence ID" value="KRM07456.1"/>
    <property type="molecule type" value="Genomic_DNA"/>
</dbReference>
<evidence type="ECO:0000256" key="1">
    <source>
        <dbReference type="ARBA" id="ARBA00022679"/>
    </source>
</evidence>
<keyword evidence="2" id="KW-0012">Acyltransferase</keyword>
<reference evidence="4 5" key="1">
    <citation type="journal article" date="2015" name="Genome Announc.">
        <title>Expanding the biotechnology potential of lactobacilli through comparative genomics of 213 strains and associated genera.</title>
        <authorList>
            <person name="Sun Z."/>
            <person name="Harris H.M."/>
            <person name="McCann A."/>
            <person name="Guo C."/>
            <person name="Argimon S."/>
            <person name="Zhang W."/>
            <person name="Yang X."/>
            <person name="Jeffery I.B."/>
            <person name="Cooney J.C."/>
            <person name="Kagawa T.F."/>
            <person name="Liu W."/>
            <person name="Song Y."/>
            <person name="Salvetti E."/>
            <person name="Wrobel A."/>
            <person name="Rasinkangas P."/>
            <person name="Parkhill J."/>
            <person name="Rea M.C."/>
            <person name="O'Sullivan O."/>
            <person name="Ritari J."/>
            <person name="Douillard F.P."/>
            <person name="Paul Ross R."/>
            <person name="Yang R."/>
            <person name="Briner A.E."/>
            <person name="Felis G.E."/>
            <person name="de Vos W.M."/>
            <person name="Barrangou R."/>
            <person name="Klaenhammer T.R."/>
            <person name="Caufield P.W."/>
            <person name="Cui Y."/>
            <person name="Zhang H."/>
            <person name="O'Toole P.W."/>
        </authorList>
    </citation>
    <scope>NUCLEOTIDE SEQUENCE [LARGE SCALE GENOMIC DNA]</scope>
    <source>
        <strain evidence="4 5">DSM 18382</strain>
    </source>
</reference>
<dbReference type="InterPro" id="IPR016181">
    <property type="entry name" value="Acyl_CoA_acyltransferase"/>
</dbReference>
<dbReference type="InterPro" id="IPR000182">
    <property type="entry name" value="GNAT_dom"/>
</dbReference>
<dbReference type="PANTHER" id="PTHR43072">
    <property type="entry name" value="N-ACETYLTRANSFERASE"/>
    <property type="match status" value="1"/>
</dbReference>
<dbReference type="GO" id="GO:0016747">
    <property type="term" value="F:acyltransferase activity, transferring groups other than amino-acyl groups"/>
    <property type="evidence" value="ECO:0007669"/>
    <property type="project" value="InterPro"/>
</dbReference>
<comment type="caution">
    <text evidence="4">The sequence shown here is derived from an EMBL/GenBank/DDBJ whole genome shotgun (WGS) entry which is preliminary data.</text>
</comment>
<name>A0A0R1VNQ3_9LACO</name>
<evidence type="ECO:0000313" key="4">
    <source>
        <dbReference type="EMBL" id="KRM07456.1"/>
    </source>
</evidence>
<dbReference type="AlphaFoldDB" id="A0A0R1VNQ3"/>
<evidence type="ECO:0000256" key="2">
    <source>
        <dbReference type="ARBA" id="ARBA00023315"/>
    </source>
</evidence>
<dbReference type="PROSITE" id="PS51186">
    <property type="entry name" value="GNAT"/>
    <property type="match status" value="1"/>
</dbReference>
<dbReference type="SUPFAM" id="SSF55729">
    <property type="entry name" value="Acyl-CoA N-acyltransferases (Nat)"/>
    <property type="match status" value="1"/>
</dbReference>
<dbReference type="CDD" id="cd04301">
    <property type="entry name" value="NAT_SF"/>
    <property type="match status" value="1"/>
</dbReference>
<evidence type="ECO:0000259" key="3">
    <source>
        <dbReference type="PROSITE" id="PS51186"/>
    </source>
</evidence>
<dbReference type="PATRIC" id="fig|1423743.5.peg.427"/>
<sequence>MTKMTEDDRNTDQLVGIRKMIAEDYADAYALWKKTPDMSLQEQNDSFEAISRLIQFNPDFCFVAEKNGQLVGTILGATDGRNGTIYHLVVAKEVQRQGIATKLVNLVVKQLREVGIKKISVMITKRQLTGVAFLQHLKFTKRLDIETYSKII</sequence>
<protein>
    <submittedName>
        <fullName evidence="4">Acetyltransferase</fullName>
    </submittedName>
</protein>
<gene>
    <name evidence="4" type="ORF">FD41_GL000413</name>
</gene>
<dbReference type="Proteomes" id="UP000051966">
    <property type="component" value="Unassembled WGS sequence"/>
</dbReference>
<accession>A0A0R1VNQ3</accession>
<evidence type="ECO:0000313" key="5">
    <source>
        <dbReference type="Proteomes" id="UP000051966"/>
    </source>
</evidence>
<dbReference type="PANTHER" id="PTHR43072:SF51">
    <property type="entry name" value="ABC SUPERFAMILY TRANSPORT PROTEIN"/>
    <property type="match status" value="1"/>
</dbReference>
<organism evidence="4 5">
    <name type="scientific">Lentilactobacillus farraginis DSM 18382 = JCM 14108</name>
    <dbReference type="NCBI Taxonomy" id="1423743"/>
    <lineage>
        <taxon>Bacteria</taxon>
        <taxon>Bacillati</taxon>
        <taxon>Bacillota</taxon>
        <taxon>Bacilli</taxon>
        <taxon>Lactobacillales</taxon>
        <taxon>Lactobacillaceae</taxon>
        <taxon>Lentilactobacillus</taxon>
    </lineage>
</organism>
<keyword evidence="1 4" id="KW-0808">Transferase</keyword>
<keyword evidence="5" id="KW-1185">Reference proteome</keyword>
<dbReference type="Gene3D" id="3.40.630.30">
    <property type="match status" value="1"/>
</dbReference>
<feature type="domain" description="N-acetyltransferase" evidence="3">
    <location>
        <begin position="15"/>
        <end position="152"/>
    </location>
</feature>
<dbReference type="Pfam" id="PF00583">
    <property type="entry name" value="Acetyltransf_1"/>
    <property type="match status" value="1"/>
</dbReference>